<evidence type="ECO:0000256" key="2">
    <source>
        <dbReference type="ARBA" id="ARBA00023125"/>
    </source>
</evidence>
<dbReference type="EMBL" id="JAMDMX010000020">
    <property type="protein sequence ID" value="MCY9692788.1"/>
    <property type="molecule type" value="Genomic_DNA"/>
</dbReference>
<organism evidence="6 7">
    <name type="scientific">Paenibacillus alginolyticus</name>
    <dbReference type="NCBI Taxonomy" id="59839"/>
    <lineage>
        <taxon>Bacteria</taxon>
        <taxon>Bacillati</taxon>
        <taxon>Bacillota</taxon>
        <taxon>Bacilli</taxon>
        <taxon>Bacillales</taxon>
        <taxon>Paenibacillaceae</taxon>
        <taxon>Paenibacillus</taxon>
    </lineage>
</organism>
<accession>A0ABT4G9C9</accession>
<evidence type="ECO:0000256" key="4">
    <source>
        <dbReference type="SAM" id="MobiDB-lite"/>
    </source>
</evidence>
<keyword evidence="1" id="KW-0805">Transcription regulation</keyword>
<dbReference type="InterPro" id="IPR039420">
    <property type="entry name" value="WalR-like"/>
</dbReference>
<dbReference type="CDD" id="cd06170">
    <property type="entry name" value="LuxR_C_like"/>
    <property type="match status" value="1"/>
</dbReference>
<feature type="compositionally biased region" description="Basic and acidic residues" evidence="4">
    <location>
        <begin position="33"/>
        <end position="52"/>
    </location>
</feature>
<gene>
    <name evidence="6" type="ORF">M5X19_07735</name>
</gene>
<proteinExistence type="predicted"/>
<dbReference type="PROSITE" id="PS50043">
    <property type="entry name" value="HTH_LUXR_2"/>
    <property type="match status" value="1"/>
</dbReference>
<dbReference type="PANTHER" id="PTHR43214">
    <property type="entry name" value="TWO-COMPONENT RESPONSE REGULATOR"/>
    <property type="match status" value="1"/>
</dbReference>
<dbReference type="InterPro" id="IPR016032">
    <property type="entry name" value="Sig_transdc_resp-reg_C-effctor"/>
</dbReference>
<protein>
    <submittedName>
        <fullName evidence="6">LuxR C-terminal-related transcriptional regulator</fullName>
    </submittedName>
</protein>
<dbReference type="PANTHER" id="PTHR43214:SF43">
    <property type="entry name" value="TWO-COMPONENT RESPONSE REGULATOR"/>
    <property type="match status" value="1"/>
</dbReference>
<keyword evidence="3" id="KW-0804">Transcription</keyword>
<dbReference type="Pfam" id="PF00196">
    <property type="entry name" value="GerE"/>
    <property type="match status" value="1"/>
</dbReference>
<evidence type="ECO:0000313" key="6">
    <source>
        <dbReference type="EMBL" id="MCY9692788.1"/>
    </source>
</evidence>
<name>A0ABT4G9C9_9BACL</name>
<feature type="region of interest" description="Disordered" evidence="4">
    <location>
        <begin position="33"/>
        <end position="55"/>
    </location>
</feature>
<dbReference type="Proteomes" id="UP001527099">
    <property type="component" value="Unassembled WGS sequence"/>
</dbReference>
<evidence type="ECO:0000259" key="5">
    <source>
        <dbReference type="PROSITE" id="PS50043"/>
    </source>
</evidence>
<evidence type="ECO:0000256" key="1">
    <source>
        <dbReference type="ARBA" id="ARBA00023015"/>
    </source>
</evidence>
<dbReference type="RefSeq" id="WP_268614318.1">
    <property type="nucleotide sequence ID" value="NZ_JAMDMX010000020.1"/>
</dbReference>
<dbReference type="PRINTS" id="PR00038">
    <property type="entry name" value="HTHLUXR"/>
</dbReference>
<dbReference type="InterPro" id="IPR036388">
    <property type="entry name" value="WH-like_DNA-bd_sf"/>
</dbReference>
<comment type="caution">
    <text evidence="6">The sequence shown here is derived from an EMBL/GenBank/DDBJ whole genome shotgun (WGS) entry which is preliminary data.</text>
</comment>
<sequence>METIQENADSHNIRIVNSGGSLISMETAKLLADTDHRSPTLRSSTKEERREGSSPLYGLNVKEMEIVRYLSDGLKYKEIAQRMHFSESTIKNYVSIISSKLNVDIRTQAVNKVQGLL</sequence>
<dbReference type="InterPro" id="IPR000792">
    <property type="entry name" value="Tscrpt_reg_LuxR_C"/>
</dbReference>
<dbReference type="SUPFAM" id="SSF46894">
    <property type="entry name" value="C-terminal effector domain of the bipartite response regulators"/>
    <property type="match status" value="1"/>
</dbReference>
<reference evidence="6 7" key="1">
    <citation type="submission" date="2022-05" db="EMBL/GenBank/DDBJ databases">
        <title>Genome Sequencing of Bee-Associated Microbes.</title>
        <authorList>
            <person name="Dunlap C."/>
        </authorList>
    </citation>
    <scope>NUCLEOTIDE SEQUENCE [LARGE SCALE GENOMIC DNA]</scope>
    <source>
        <strain evidence="6 7">NRRL B-14421</strain>
    </source>
</reference>
<feature type="domain" description="HTH luxR-type" evidence="5">
    <location>
        <begin position="52"/>
        <end position="117"/>
    </location>
</feature>
<dbReference type="SMART" id="SM00421">
    <property type="entry name" value="HTH_LUXR"/>
    <property type="match status" value="1"/>
</dbReference>
<keyword evidence="2" id="KW-0238">DNA-binding</keyword>
<evidence type="ECO:0000313" key="7">
    <source>
        <dbReference type="Proteomes" id="UP001527099"/>
    </source>
</evidence>
<dbReference type="Gene3D" id="1.10.10.10">
    <property type="entry name" value="Winged helix-like DNA-binding domain superfamily/Winged helix DNA-binding domain"/>
    <property type="match status" value="1"/>
</dbReference>
<keyword evidence="7" id="KW-1185">Reference proteome</keyword>
<evidence type="ECO:0000256" key="3">
    <source>
        <dbReference type="ARBA" id="ARBA00023163"/>
    </source>
</evidence>